<name>A0ABD0Y506_UMBPY</name>
<protein>
    <recommendedName>
        <fullName evidence="2">PID domain-containing protein</fullName>
    </recommendedName>
</protein>
<dbReference type="Gene3D" id="2.30.29.30">
    <property type="entry name" value="Pleckstrin-homology domain (PH domain)/Phosphotyrosine-binding domain (PTB)"/>
    <property type="match status" value="1"/>
</dbReference>
<feature type="domain" description="PID" evidence="2">
    <location>
        <begin position="49"/>
        <end position="170"/>
    </location>
</feature>
<feature type="compositionally biased region" description="Low complexity" evidence="1">
    <location>
        <begin position="245"/>
        <end position="259"/>
    </location>
</feature>
<comment type="caution">
    <text evidence="3">The sequence shown here is derived from an EMBL/GenBank/DDBJ whole genome shotgun (WGS) entry which is preliminary data.</text>
</comment>
<dbReference type="PANTHER" id="PTHR47695:SF3">
    <property type="entry name" value="PID DOMAIN-CONTAINING PROTEIN"/>
    <property type="match status" value="1"/>
</dbReference>
<dbReference type="Pfam" id="PF21792">
    <property type="entry name" value="DAB2_SBM"/>
    <property type="match status" value="1"/>
</dbReference>
<organism evidence="3 4">
    <name type="scientific">Umbra pygmaea</name>
    <name type="common">Eastern mudminnow</name>
    <dbReference type="NCBI Taxonomy" id="75934"/>
    <lineage>
        <taxon>Eukaryota</taxon>
        <taxon>Metazoa</taxon>
        <taxon>Chordata</taxon>
        <taxon>Craniata</taxon>
        <taxon>Vertebrata</taxon>
        <taxon>Euteleostomi</taxon>
        <taxon>Actinopterygii</taxon>
        <taxon>Neopterygii</taxon>
        <taxon>Teleostei</taxon>
        <taxon>Protacanthopterygii</taxon>
        <taxon>Esociformes</taxon>
        <taxon>Umbridae</taxon>
        <taxon>Umbra</taxon>
    </lineage>
</organism>
<dbReference type="PANTHER" id="PTHR47695">
    <property type="entry name" value="PID DOMAIN-CONTAINING PROTEIN"/>
    <property type="match status" value="1"/>
</dbReference>
<dbReference type="PROSITE" id="PS01179">
    <property type="entry name" value="PID"/>
    <property type="match status" value="1"/>
</dbReference>
<dbReference type="Proteomes" id="UP001557470">
    <property type="component" value="Unassembled WGS sequence"/>
</dbReference>
<dbReference type="InterPro" id="IPR006020">
    <property type="entry name" value="PTB/PI_dom"/>
</dbReference>
<feature type="region of interest" description="Disordered" evidence="1">
    <location>
        <begin position="273"/>
        <end position="322"/>
    </location>
</feature>
<keyword evidence="4" id="KW-1185">Reference proteome</keyword>
<dbReference type="InterPro" id="IPR048559">
    <property type="entry name" value="DAB1/2_SBM"/>
</dbReference>
<evidence type="ECO:0000313" key="3">
    <source>
        <dbReference type="EMBL" id="KAL1023250.1"/>
    </source>
</evidence>
<feature type="region of interest" description="Disordered" evidence="1">
    <location>
        <begin position="1"/>
        <end position="24"/>
    </location>
</feature>
<feature type="region of interest" description="Disordered" evidence="1">
    <location>
        <begin position="236"/>
        <end position="259"/>
    </location>
</feature>
<dbReference type="SUPFAM" id="SSF50729">
    <property type="entry name" value="PH domain-like"/>
    <property type="match status" value="1"/>
</dbReference>
<dbReference type="SMART" id="SM00462">
    <property type="entry name" value="PTB"/>
    <property type="match status" value="1"/>
</dbReference>
<proteinExistence type="predicted"/>
<evidence type="ECO:0000259" key="2">
    <source>
        <dbReference type="PROSITE" id="PS01179"/>
    </source>
</evidence>
<feature type="compositionally biased region" description="Low complexity" evidence="1">
    <location>
        <begin position="280"/>
        <end position="291"/>
    </location>
</feature>
<evidence type="ECO:0000313" key="4">
    <source>
        <dbReference type="Proteomes" id="UP001557470"/>
    </source>
</evidence>
<dbReference type="InterPro" id="IPR011993">
    <property type="entry name" value="PH-like_dom_sf"/>
</dbReference>
<sequence length="322" mass="34639">METNQETCKAAASAPAPSQDPIKTGWLSSNKRGSLLVKSASDVNSRFQGDGVRYKAKLIGMDFVSAAQGEKMCLDSMMKLKGQEVARRNQGRHKQRVWLKVSSAGLKILDERTGVTVHDHEPGKISSLTKDELDPRALSYIYNDEGTYILFYIKMANSADPILDDIKEVCRSQKVTEIITPVLMSSDLLLLDQNVASPKGLDDLDVFNPIPISLSETPQQSSSRDELMDIFSTTSQTPYINQTGSPQSPSASPLSPGFPGLLGAPAPFISPVSIPWGQQGPLSPHSPSSHGPLGGTALWPSQPSTTRWTSGPGNTGCQKGTS</sequence>
<reference evidence="3 4" key="1">
    <citation type="submission" date="2024-06" db="EMBL/GenBank/DDBJ databases">
        <authorList>
            <person name="Pan Q."/>
            <person name="Wen M."/>
            <person name="Jouanno E."/>
            <person name="Zahm M."/>
            <person name="Klopp C."/>
            <person name="Cabau C."/>
            <person name="Louis A."/>
            <person name="Berthelot C."/>
            <person name="Parey E."/>
            <person name="Roest Crollius H."/>
            <person name="Montfort J."/>
            <person name="Robinson-Rechavi M."/>
            <person name="Bouchez O."/>
            <person name="Lampietro C."/>
            <person name="Lopez Roques C."/>
            <person name="Donnadieu C."/>
            <person name="Postlethwait J."/>
            <person name="Bobe J."/>
            <person name="Verreycken H."/>
            <person name="Guiguen Y."/>
        </authorList>
    </citation>
    <scope>NUCLEOTIDE SEQUENCE [LARGE SCALE GENOMIC DNA]</scope>
    <source>
        <strain evidence="3">Up_M1</strain>
        <tissue evidence="3">Testis</tissue>
    </source>
</reference>
<evidence type="ECO:0000256" key="1">
    <source>
        <dbReference type="SAM" id="MobiDB-lite"/>
    </source>
</evidence>
<dbReference type="AlphaFoldDB" id="A0ABD0Y506"/>
<gene>
    <name evidence="3" type="ORF">UPYG_G00038290</name>
</gene>
<dbReference type="EMBL" id="JAGEUA010000001">
    <property type="protein sequence ID" value="KAL1023250.1"/>
    <property type="molecule type" value="Genomic_DNA"/>
</dbReference>
<feature type="compositionally biased region" description="Polar residues" evidence="1">
    <location>
        <begin position="299"/>
        <end position="322"/>
    </location>
</feature>
<accession>A0ABD0Y506</accession>